<dbReference type="Pfam" id="PF07690">
    <property type="entry name" value="MFS_1"/>
    <property type="match status" value="1"/>
</dbReference>
<keyword evidence="8" id="KW-1185">Reference proteome</keyword>
<feature type="transmembrane region" description="Helical" evidence="5">
    <location>
        <begin position="85"/>
        <end position="106"/>
    </location>
</feature>
<dbReference type="InterPro" id="IPR011701">
    <property type="entry name" value="MFS"/>
</dbReference>
<name>A0A672K1K1_SINGR</name>
<accession>A0A672K1K1</accession>
<dbReference type="GO" id="GO:0022857">
    <property type="term" value="F:transmembrane transporter activity"/>
    <property type="evidence" value="ECO:0007669"/>
    <property type="project" value="InterPro"/>
</dbReference>
<evidence type="ECO:0000259" key="6">
    <source>
        <dbReference type="PROSITE" id="PS50850"/>
    </source>
</evidence>
<evidence type="ECO:0000256" key="3">
    <source>
        <dbReference type="ARBA" id="ARBA00022989"/>
    </source>
</evidence>
<protein>
    <submittedName>
        <fullName evidence="7">Solute carrier family 22 member 7-like</fullName>
    </submittedName>
</protein>
<keyword evidence="3 5" id="KW-1133">Transmembrane helix</keyword>
<feature type="transmembrane region" description="Helical" evidence="5">
    <location>
        <begin position="28"/>
        <end position="45"/>
    </location>
</feature>
<gene>
    <name evidence="7" type="primary">LOC107580568</name>
</gene>
<dbReference type="AlphaFoldDB" id="A0A672K1K1"/>
<dbReference type="PROSITE" id="PS50850">
    <property type="entry name" value="MFS"/>
    <property type="match status" value="1"/>
</dbReference>
<keyword evidence="2 5" id="KW-0812">Transmembrane</keyword>
<keyword evidence="4 5" id="KW-0472">Membrane</keyword>
<organism evidence="7 8">
    <name type="scientific">Sinocyclocheilus grahami</name>
    <name type="common">Dianchi golden-line fish</name>
    <name type="synonym">Barbus grahami</name>
    <dbReference type="NCBI Taxonomy" id="75366"/>
    <lineage>
        <taxon>Eukaryota</taxon>
        <taxon>Metazoa</taxon>
        <taxon>Chordata</taxon>
        <taxon>Craniata</taxon>
        <taxon>Vertebrata</taxon>
        <taxon>Euteleostomi</taxon>
        <taxon>Actinopterygii</taxon>
        <taxon>Neopterygii</taxon>
        <taxon>Teleostei</taxon>
        <taxon>Ostariophysi</taxon>
        <taxon>Cypriniformes</taxon>
        <taxon>Cyprinidae</taxon>
        <taxon>Cyprininae</taxon>
        <taxon>Sinocyclocheilus</taxon>
    </lineage>
</organism>
<dbReference type="Gene3D" id="1.20.1250.20">
    <property type="entry name" value="MFS general substrate transporter like domains"/>
    <property type="match status" value="1"/>
</dbReference>
<evidence type="ECO:0000256" key="2">
    <source>
        <dbReference type="ARBA" id="ARBA00022692"/>
    </source>
</evidence>
<feature type="domain" description="Major facilitator superfamily (MFS) profile" evidence="6">
    <location>
        <begin position="1"/>
        <end position="158"/>
    </location>
</feature>
<dbReference type="OMA" id="QWFLIAD"/>
<sequence length="158" mass="17594">MGLCKSYFPFLLISKWDLVCDNKGLNKAVTSIFFVGVMFGAAFFGGMSDRFGRKPMLLVSCISGMAFALASIFSSSFIMFAVLRFFSGFTITGIAIVSTVLNVEWVDIKHRRLVCIIDSMAWSVGSTSLSLIAFCIRDWRWLTVAVTSPLLLSTVLWW</sequence>
<evidence type="ECO:0000256" key="4">
    <source>
        <dbReference type="ARBA" id="ARBA00023136"/>
    </source>
</evidence>
<dbReference type="Ensembl" id="ENSSGRT00000004892.1">
    <property type="protein sequence ID" value="ENSSGRP00000004512.1"/>
    <property type="gene ID" value="ENSSGRG00000002821.1"/>
</dbReference>
<proteinExistence type="predicted"/>
<evidence type="ECO:0000313" key="8">
    <source>
        <dbReference type="Proteomes" id="UP000472262"/>
    </source>
</evidence>
<evidence type="ECO:0000256" key="1">
    <source>
        <dbReference type="ARBA" id="ARBA00004141"/>
    </source>
</evidence>
<dbReference type="InParanoid" id="A0A672K1K1"/>
<dbReference type="InterPro" id="IPR020846">
    <property type="entry name" value="MFS_dom"/>
</dbReference>
<evidence type="ECO:0000313" key="7">
    <source>
        <dbReference type="Ensembl" id="ENSSGRP00000004512.1"/>
    </source>
</evidence>
<reference evidence="7" key="2">
    <citation type="submission" date="2025-09" db="UniProtKB">
        <authorList>
            <consortium name="Ensembl"/>
        </authorList>
    </citation>
    <scope>IDENTIFICATION</scope>
</reference>
<comment type="subcellular location">
    <subcellularLocation>
        <location evidence="1">Membrane</location>
        <topology evidence="1">Multi-pass membrane protein</topology>
    </subcellularLocation>
</comment>
<dbReference type="InterPro" id="IPR036259">
    <property type="entry name" value="MFS_trans_sf"/>
</dbReference>
<reference evidence="7" key="1">
    <citation type="submission" date="2025-08" db="UniProtKB">
        <authorList>
            <consortium name="Ensembl"/>
        </authorList>
    </citation>
    <scope>IDENTIFICATION</scope>
</reference>
<dbReference type="SUPFAM" id="SSF103473">
    <property type="entry name" value="MFS general substrate transporter"/>
    <property type="match status" value="1"/>
</dbReference>
<feature type="transmembrane region" description="Helical" evidence="5">
    <location>
        <begin position="57"/>
        <end position="79"/>
    </location>
</feature>
<dbReference type="Proteomes" id="UP000472262">
    <property type="component" value="Unassembled WGS sequence"/>
</dbReference>
<dbReference type="GO" id="GO:0016020">
    <property type="term" value="C:membrane"/>
    <property type="evidence" value="ECO:0007669"/>
    <property type="project" value="UniProtKB-SubCell"/>
</dbReference>
<dbReference type="PANTHER" id="PTHR24064">
    <property type="entry name" value="SOLUTE CARRIER FAMILY 22 MEMBER"/>
    <property type="match status" value="1"/>
</dbReference>
<evidence type="ECO:0000256" key="5">
    <source>
        <dbReference type="SAM" id="Phobius"/>
    </source>
</evidence>